<reference evidence="2 3" key="1">
    <citation type="submission" date="2019-03" db="EMBL/GenBank/DDBJ databases">
        <title>Genomics of glacier-inhabiting Cryobacterium strains.</title>
        <authorList>
            <person name="Liu Q."/>
            <person name="Xin Y.-H."/>
        </authorList>
    </citation>
    <scope>NUCLEOTIDE SEQUENCE [LARGE SCALE GENOMIC DNA]</scope>
    <source>
        <strain evidence="2 3">CGMCC 1.10440</strain>
    </source>
</reference>
<organism evidence="2 3">
    <name type="scientific">Terrimesophilobacter mesophilus</name>
    <dbReference type="NCBI Taxonomy" id="433647"/>
    <lineage>
        <taxon>Bacteria</taxon>
        <taxon>Bacillati</taxon>
        <taxon>Actinomycetota</taxon>
        <taxon>Actinomycetes</taxon>
        <taxon>Micrococcales</taxon>
        <taxon>Microbacteriaceae</taxon>
        <taxon>Terrimesophilobacter</taxon>
    </lineage>
</organism>
<dbReference type="SMART" id="SM00507">
    <property type="entry name" value="HNHc"/>
    <property type="match status" value="1"/>
</dbReference>
<evidence type="ECO:0000259" key="1">
    <source>
        <dbReference type="SMART" id="SM00507"/>
    </source>
</evidence>
<evidence type="ECO:0000313" key="3">
    <source>
        <dbReference type="Proteomes" id="UP000298488"/>
    </source>
</evidence>
<keyword evidence="2" id="KW-0255">Endonuclease</keyword>
<feature type="domain" description="HNH nuclease" evidence="1">
    <location>
        <begin position="385"/>
        <end position="438"/>
    </location>
</feature>
<dbReference type="InterPro" id="IPR003615">
    <property type="entry name" value="HNH_nuc"/>
</dbReference>
<dbReference type="InterPro" id="IPR003870">
    <property type="entry name" value="DUF222"/>
</dbReference>
<accession>A0A4R8VEB3</accession>
<protein>
    <submittedName>
        <fullName evidence="2">HNH endonuclease</fullName>
    </submittedName>
</protein>
<dbReference type="Pfam" id="PF02720">
    <property type="entry name" value="DUF222"/>
    <property type="match status" value="1"/>
</dbReference>
<dbReference type="AlphaFoldDB" id="A0A4R8VEB3"/>
<dbReference type="RefSeq" id="WP_104096054.1">
    <property type="nucleotide sequence ID" value="NZ_JACHBP010000001.1"/>
</dbReference>
<sequence length="502" mass="54476">MAISVAIFTTPLDAVDAAVATVPSSLPEVKGLDDDSLLEVQRRIGDARHALDAVASLVAGEVAFRSRPDLGYRGLAQKNGFSSPQKLVQSATGSTGRDASTLVTVGAMVHEARAAELADPETGELPPEYRPAEPWLAAAGAAVASGELSVEAARAIRTGLGEPSVDAAGVGVSADDLTGAVIRLLAEATGVNADRMLTLARRVRDELDAAGIATRERLIYEQRSFRRSMRPNGLPRYTIDPDIETAAYLDDLYDKLTSPRRNGPRFVDPEDQAWAQNVIDDARTNEQYLHDAFAGLIRLGVSVDQGGRQGFPRIVGSRTPAVRVLVTETALSTGAGAGRIEGTGLPVSIDTVNRIVCDAGILPIRFSETDDVVALGREERLFTGRQKIALAARDGGCVWPDCDRPPSWTEAHHINQWGRDRGNTDLCDGVLLCRYHHMLLHNNHWEIERRGSEYWLHPPPDAGVGHVPRRLAFKSAALRDLQRERARKSERPRKSERQLAQA</sequence>
<dbReference type="OrthoDB" id="5177627at2"/>
<dbReference type="GO" id="GO:0004519">
    <property type="term" value="F:endonuclease activity"/>
    <property type="evidence" value="ECO:0007669"/>
    <property type="project" value="UniProtKB-KW"/>
</dbReference>
<keyword evidence="3" id="KW-1185">Reference proteome</keyword>
<dbReference type="Proteomes" id="UP000298488">
    <property type="component" value="Unassembled WGS sequence"/>
</dbReference>
<dbReference type="EMBL" id="SOFI01000003">
    <property type="protein sequence ID" value="TFB80187.1"/>
    <property type="molecule type" value="Genomic_DNA"/>
</dbReference>
<keyword evidence="2" id="KW-0540">Nuclease</keyword>
<dbReference type="CDD" id="cd00085">
    <property type="entry name" value="HNHc"/>
    <property type="match status" value="1"/>
</dbReference>
<gene>
    <name evidence="2" type="ORF">E3N84_09165</name>
</gene>
<proteinExistence type="predicted"/>
<keyword evidence="2" id="KW-0378">Hydrolase</keyword>
<evidence type="ECO:0000313" key="2">
    <source>
        <dbReference type="EMBL" id="TFB80187.1"/>
    </source>
</evidence>
<name>A0A4R8VEB3_9MICO</name>
<comment type="caution">
    <text evidence="2">The sequence shown here is derived from an EMBL/GenBank/DDBJ whole genome shotgun (WGS) entry which is preliminary data.</text>
</comment>